<reference evidence="1 2" key="1">
    <citation type="journal article" date="2023" name="Hortic Res">
        <title>Pangenome of water caltrop reveals structural variations and asymmetric subgenome divergence after allopolyploidization.</title>
        <authorList>
            <person name="Zhang X."/>
            <person name="Chen Y."/>
            <person name="Wang L."/>
            <person name="Yuan Y."/>
            <person name="Fang M."/>
            <person name="Shi L."/>
            <person name="Lu R."/>
            <person name="Comes H.P."/>
            <person name="Ma Y."/>
            <person name="Chen Y."/>
            <person name="Huang G."/>
            <person name="Zhou Y."/>
            <person name="Zheng Z."/>
            <person name="Qiu Y."/>
        </authorList>
    </citation>
    <scope>NUCLEOTIDE SEQUENCE [LARGE SCALE GENOMIC DNA]</scope>
    <source>
        <strain evidence="1">F231</strain>
    </source>
</reference>
<name>A0AAN7LVP1_TRANT</name>
<dbReference type="AlphaFoldDB" id="A0AAN7LVP1"/>
<dbReference type="Proteomes" id="UP001346149">
    <property type="component" value="Unassembled WGS sequence"/>
</dbReference>
<accession>A0AAN7LVP1</accession>
<gene>
    <name evidence="1" type="ORF">SAY86_024201</name>
</gene>
<dbReference type="EMBL" id="JAXQNO010000008">
    <property type="protein sequence ID" value="KAK4793766.1"/>
    <property type="molecule type" value="Genomic_DNA"/>
</dbReference>
<evidence type="ECO:0000313" key="2">
    <source>
        <dbReference type="Proteomes" id="UP001346149"/>
    </source>
</evidence>
<protein>
    <submittedName>
        <fullName evidence="1">Uncharacterized protein</fullName>
    </submittedName>
</protein>
<organism evidence="1 2">
    <name type="scientific">Trapa natans</name>
    <name type="common">Water chestnut</name>
    <dbReference type="NCBI Taxonomy" id="22666"/>
    <lineage>
        <taxon>Eukaryota</taxon>
        <taxon>Viridiplantae</taxon>
        <taxon>Streptophyta</taxon>
        <taxon>Embryophyta</taxon>
        <taxon>Tracheophyta</taxon>
        <taxon>Spermatophyta</taxon>
        <taxon>Magnoliopsida</taxon>
        <taxon>eudicotyledons</taxon>
        <taxon>Gunneridae</taxon>
        <taxon>Pentapetalae</taxon>
        <taxon>rosids</taxon>
        <taxon>malvids</taxon>
        <taxon>Myrtales</taxon>
        <taxon>Lythraceae</taxon>
        <taxon>Trapa</taxon>
    </lineage>
</organism>
<comment type="caution">
    <text evidence="1">The sequence shown here is derived from an EMBL/GenBank/DDBJ whole genome shotgun (WGS) entry which is preliminary data.</text>
</comment>
<keyword evidence="2" id="KW-1185">Reference proteome</keyword>
<sequence>MFFSSIIIFCESRSKLLRVIGNLRLSGISSVVTMKAIAESSLLQDGIYLMDDMCHGRICCLFVELCSLRLGKKNEVMICFEETKMEDGHEDEYLRNEADLLFGLLS</sequence>
<proteinExistence type="predicted"/>
<evidence type="ECO:0000313" key="1">
    <source>
        <dbReference type="EMBL" id="KAK4793766.1"/>
    </source>
</evidence>